<proteinExistence type="predicted"/>
<feature type="domain" description="DUF6824" evidence="2">
    <location>
        <begin position="271"/>
        <end position="347"/>
    </location>
</feature>
<dbReference type="Pfam" id="PF20710">
    <property type="entry name" value="DUF6824"/>
    <property type="match status" value="1"/>
</dbReference>
<feature type="non-terminal residue" evidence="3">
    <location>
        <position position="348"/>
    </location>
</feature>
<name>K0TIG6_THAOC</name>
<feature type="compositionally biased region" description="Basic and acidic residues" evidence="1">
    <location>
        <begin position="66"/>
        <end position="84"/>
    </location>
</feature>
<dbReference type="OrthoDB" id="52997at2759"/>
<feature type="compositionally biased region" description="Basic and acidic residues" evidence="1">
    <location>
        <begin position="26"/>
        <end position="38"/>
    </location>
</feature>
<dbReference type="Proteomes" id="UP000266841">
    <property type="component" value="Unassembled WGS sequence"/>
</dbReference>
<comment type="caution">
    <text evidence="3">The sequence shown here is derived from an EMBL/GenBank/DDBJ whole genome shotgun (WGS) entry which is preliminary data.</text>
</comment>
<dbReference type="AlphaFoldDB" id="K0TIG6"/>
<evidence type="ECO:0000259" key="2">
    <source>
        <dbReference type="Pfam" id="PF20710"/>
    </source>
</evidence>
<accession>K0TIG6</accession>
<organism evidence="3 4">
    <name type="scientific">Thalassiosira oceanica</name>
    <name type="common">Marine diatom</name>
    <dbReference type="NCBI Taxonomy" id="159749"/>
    <lineage>
        <taxon>Eukaryota</taxon>
        <taxon>Sar</taxon>
        <taxon>Stramenopiles</taxon>
        <taxon>Ochrophyta</taxon>
        <taxon>Bacillariophyta</taxon>
        <taxon>Coscinodiscophyceae</taxon>
        <taxon>Thalassiosirophycidae</taxon>
        <taxon>Thalassiosirales</taxon>
        <taxon>Thalassiosiraceae</taxon>
        <taxon>Thalassiosira</taxon>
    </lineage>
</organism>
<evidence type="ECO:0000256" key="1">
    <source>
        <dbReference type="SAM" id="MobiDB-lite"/>
    </source>
</evidence>
<protein>
    <recommendedName>
        <fullName evidence="2">DUF6824 domain-containing protein</fullName>
    </recommendedName>
</protein>
<evidence type="ECO:0000313" key="4">
    <source>
        <dbReference type="Proteomes" id="UP000266841"/>
    </source>
</evidence>
<keyword evidence="4" id="KW-1185">Reference proteome</keyword>
<dbReference type="EMBL" id="AGNL01000964">
    <property type="protein sequence ID" value="EJK77380.1"/>
    <property type="molecule type" value="Genomic_DNA"/>
</dbReference>
<feature type="compositionally biased region" description="Basic residues" evidence="1">
    <location>
        <begin position="86"/>
        <end position="108"/>
    </location>
</feature>
<dbReference type="InterPro" id="IPR049227">
    <property type="entry name" value="DUF6824"/>
</dbReference>
<sequence>MSTPSPDHTSAHDGRAALDGFDFDAELDRAIRGDEQHARCPPSTPIPVDGVPRRSAVAVASPPAGHDGRLHGEDELPPVHEPGPKRGPRGVRRRRRGRDGGARRRRPAGRIPVRPLQARGGRAAGVRRIQAAGAYGHAAGPLRCIRFDSSDFLSRAFANGRNVFPATGTQTLASIHGSFVRFQNGHFRTCPFIPREIRRTFEKMSSQERGVGFSVEAEHDAGVFLHSAVRRGYRDSEYGDGIVHSRTLAVGDVESRKTRETDGIESPLEGDVIVPGQALLNPHPGNRAWKALVMGHKAEYDARPYGTKGEIARKIVRAVRAASGRFLTKDERTGLWRDIGDEKARVRT</sequence>
<reference evidence="3 4" key="1">
    <citation type="journal article" date="2012" name="Genome Biol.">
        <title>Genome and low-iron response of an oceanic diatom adapted to chronic iron limitation.</title>
        <authorList>
            <person name="Lommer M."/>
            <person name="Specht M."/>
            <person name="Roy A.S."/>
            <person name="Kraemer L."/>
            <person name="Andreson R."/>
            <person name="Gutowska M.A."/>
            <person name="Wolf J."/>
            <person name="Bergner S.V."/>
            <person name="Schilhabel M.B."/>
            <person name="Klostermeier U.C."/>
            <person name="Beiko R.G."/>
            <person name="Rosenstiel P."/>
            <person name="Hippler M."/>
            <person name="Laroche J."/>
        </authorList>
    </citation>
    <scope>NUCLEOTIDE SEQUENCE [LARGE SCALE GENOMIC DNA]</scope>
    <source>
        <strain evidence="3 4">CCMP1005</strain>
    </source>
</reference>
<gene>
    <name evidence="3" type="ORF">THAOC_00794</name>
</gene>
<evidence type="ECO:0000313" key="3">
    <source>
        <dbReference type="EMBL" id="EJK77380.1"/>
    </source>
</evidence>
<feature type="region of interest" description="Disordered" evidence="1">
    <location>
        <begin position="1"/>
        <end position="109"/>
    </location>
</feature>